<protein>
    <submittedName>
        <fullName evidence="1">Uncharacterized protein</fullName>
    </submittedName>
</protein>
<name>U9UQZ8_RHIID</name>
<dbReference type="HOGENOM" id="CLU_1918172_0_0_1"/>
<reference evidence="1" key="1">
    <citation type="submission" date="2013-07" db="EMBL/GenBank/DDBJ databases">
        <title>The genome of an arbuscular mycorrhizal fungus provides insights into the evolution of the oldest plant symbiosis.</title>
        <authorList>
            <consortium name="DOE Joint Genome Institute"/>
            <person name="Tisserant E."/>
            <person name="Malbreil M."/>
            <person name="Kuo A."/>
            <person name="Kohler A."/>
            <person name="Symeonidi A."/>
            <person name="Balestrini R."/>
            <person name="Charron P."/>
            <person name="Duensing N."/>
            <person name="Frei-dit-Frey N."/>
            <person name="Gianinazzi-Pearson V."/>
            <person name="Gilbert B."/>
            <person name="Handa Y."/>
            <person name="Hijri M."/>
            <person name="Kaul R."/>
            <person name="Kawaguchi M."/>
            <person name="Krajinski F."/>
            <person name="Lammers P."/>
            <person name="Lapierre D."/>
            <person name="Masclaux F.G."/>
            <person name="Murat C."/>
            <person name="Morin E."/>
            <person name="Ndikumana S."/>
            <person name="Pagni M."/>
            <person name="Petitpierre D."/>
            <person name="Requena N."/>
            <person name="Rosikiewicz P."/>
            <person name="Riley R."/>
            <person name="Saito K."/>
            <person name="San Clemente H."/>
            <person name="Shapiro H."/>
            <person name="van Tuinen D."/>
            <person name="Becard G."/>
            <person name="Bonfante P."/>
            <person name="Paszkowski U."/>
            <person name="Shachar-Hill Y."/>
            <person name="Young J.P."/>
            <person name="Sanders I.R."/>
            <person name="Henrissat B."/>
            <person name="Rensing S.A."/>
            <person name="Grigoriev I.V."/>
            <person name="Corradi N."/>
            <person name="Roux C."/>
            <person name="Martin F."/>
        </authorList>
    </citation>
    <scope>NUCLEOTIDE SEQUENCE</scope>
    <source>
        <strain evidence="1">DAOM 197198</strain>
    </source>
</reference>
<evidence type="ECO:0000313" key="1">
    <source>
        <dbReference type="EMBL" id="ESA20973.1"/>
    </source>
</evidence>
<sequence length="132" mass="15400">MYDDILSGLTGIYNYRQYRDESFREALENSLIKHADTIQYFKITKQPTTKILSSFINLRILELYNNNHGACNCLEDISLPSLQILRVKHVPIKFLISLIENTSGHLVEIKSLKLFFDNWKVGFDYILSINIK</sequence>
<accession>U9UQZ8</accession>
<dbReference type="EMBL" id="KI276851">
    <property type="protein sequence ID" value="ESA20973.1"/>
    <property type="molecule type" value="Genomic_DNA"/>
</dbReference>
<proteinExistence type="predicted"/>
<organism evidence="1">
    <name type="scientific">Rhizophagus irregularis (strain DAOM 181602 / DAOM 197198 / MUCL 43194)</name>
    <name type="common">Arbuscular mycorrhizal fungus</name>
    <name type="synonym">Glomus intraradices</name>
    <dbReference type="NCBI Taxonomy" id="747089"/>
    <lineage>
        <taxon>Eukaryota</taxon>
        <taxon>Fungi</taxon>
        <taxon>Fungi incertae sedis</taxon>
        <taxon>Mucoromycota</taxon>
        <taxon>Glomeromycotina</taxon>
        <taxon>Glomeromycetes</taxon>
        <taxon>Glomerales</taxon>
        <taxon>Glomeraceae</taxon>
        <taxon>Rhizophagus</taxon>
    </lineage>
</organism>
<dbReference type="AlphaFoldDB" id="U9UQZ8"/>
<gene>
    <name evidence="1" type="ORF">GLOINDRAFT_92109</name>
</gene>